<dbReference type="CDD" id="cd17990">
    <property type="entry name" value="DEXHc_HrpB"/>
    <property type="match status" value="1"/>
</dbReference>
<dbReference type="InterPro" id="IPR049614">
    <property type="entry name" value="HrpB_DEXH"/>
</dbReference>
<dbReference type="GO" id="GO:0003676">
    <property type="term" value="F:nucleic acid binding"/>
    <property type="evidence" value="ECO:0007669"/>
    <property type="project" value="InterPro"/>
</dbReference>
<feature type="domain" description="Helicase ATP-binding" evidence="5">
    <location>
        <begin position="14"/>
        <end position="178"/>
    </location>
</feature>
<dbReference type="Pfam" id="PF24473">
    <property type="entry name" value="CON_HrpB"/>
    <property type="match status" value="1"/>
</dbReference>
<proteinExistence type="predicted"/>
<dbReference type="SMART" id="SM00490">
    <property type="entry name" value="HELICc"/>
    <property type="match status" value="1"/>
</dbReference>
<evidence type="ECO:0000313" key="7">
    <source>
        <dbReference type="EMBL" id="PLX61666.1"/>
    </source>
</evidence>
<dbReference type="InterPro" id="IPR013689">
    <property type="entry name" value="RNA_helicase_ATP-dep_HrpB_C"/>
</dbReference>
<reference evidence="7 8" key="1">
    <citation type="submission" date="2017-11" db="EMBL/GenBank/DDBJ databases">
        <title>Genome-resolved metagenomics identifies genetic mobility, metabolic interactions, and unexpected diversity in perchlorate-reducing communities.</title>
        <authorList>
            <person name="Barnum T.P."/>
            <person name="Figueroa I.A."/>
            <person name="Carlstrom C.I."/>
            <person name="Lucas L.N."/>
            <person name="Engelbrektson A.L."/>
            <person name="Coates J.D."/>
        </authorList>
    </citation>
    <scope>NUCLEOTIDE SEQUENCE [LARGE SCALE GENOMIC DNA]</scope>
    <source>
        <strain evidence="7">BM301</strain>
    </source>
</reference>
<dbReference type="InterPro" id="IPR014001">
    <property type="entry name" value="Helicase_ATP-bd"/>
</dbReference>
<evidence type="ECO:0000256" key="4">
    <source>
        <dbReference type="ARBA" id="ARBA00022840"/>
    </source>
</evidence>
<dbReference type="EMBL" id="PKUN01000010">
    <property type="protein sequence ID" value="PLX61666.1"/>
    <property type="molecule type" value="Genomic_DNA"/>
</dbReference>
<dbReference type="InterPro" id="IPR048333">
    <property type="entry name" value="HA2_WH"/>
</dbReference>
<organism evidence="7 8">
    <name type="scientific">Sedimenticola selenatireducens</name>
    <dbReference type="NCBI Taxonomy" id="191960"/>
    <lineage>
        <taxon>Bacteria</taxon>
        <taxon>Pseudomonadati</taxon>
        <taxon>Pseudomonadota</taxon>
        <taxon>Gammaproteobacteria</taxon>
        <taxon>Chromatiales</taxon>
        <taxon>Sedimenticolaceae</taxon>
        <taxon>Sedimenticola</taxon>
    </lineage>
</organism>
<gene>
    <name evidence="7" type="primary">hrpB</name>
    <name evidence="7" type="ORF">C0630_08965</name>
</gene>
<name>A0A2N6CWL6_9GAMM</name>
<keyword evidence="2" id="KW-0378">Hydrolase</keyword>
<dbReference type="InterPro" id="IPR056329">
    <property type="entry name" value="CON_HrpB"/>
</dbReference>
<dbReference type="NCBIfam" id="TIGR01970">
    <property type="entry name" value="DEAH_box_HrpB"/>
    <property type="match status" value="1"/>
</dbReference>
<dbReference type="InterPro" id="IPR001650">
    <property type="entry name" value="Helicase_C-like"/>
</dbReference>
<dbReference type="Pfam" id="PF00271">
    <property type="entry name" value="Helicase_C"/>
    <property type="match status" value="1"/>
</dbReference>
<dbReference type="Pfam" id="PF04408">
    <property type="entry name" value="WHD_HA2"/>
    <property type="match status" value="1"/>
</dbReference>
<sequence length="837" mass="92974">MSQLPVTQLLPELCETLAESRRAVVAAPPGSGKTTLIPLELIRQPWLAGKKILMLEPRRLATRAAARRMAQLLGEPVGQQVGYQVRFEREISVDTRIEVVTEGILTRRLQQDPELQEIGLIIFDEFHERSLHADLALALCLDVMENLRDDLRLLVMSATLDTGAVADLLDGAPVIVGEGRSHPVELRYLERPAAADINHSVVRGVLRASAETTGDILVFLPGTAEIRRAEASLRQQLPAGVALFPLYGDLSRADQDAALTPQANGRRIVLATSIAETSLTIEGIGAVVDAGWSRRPRFDPNSGLSRLQTVRVSAASADQRAGRAGRLGPGVCYRLWTVAEQARLVPHQVPELLDADLAPLILELALWGVTAPEELRWLDQPPAGACAQARELLQRLDALDAQGRITTVGRRMAGLALHPRLAHLLLNADGQEEVALDLAGLLSERDILKRRQGISHSIDIEERLQRLAAWRQGRRNGDAEGLLDRSICHQVERAVKQWRRLLGPEKGCNKKHLSVGGLLSLAFPDRIAQRRPGSDSRYLLASGRALLVPEGDPLSRYEYLVVASLDAGRREGRAYLAAPITLDQIRSLQVRHIKTTHRVEWEAASQTVVAREEERLGNLLLSTRPLVQVDPEESSQAMLAGIRQMGLAALPWSDQLRQWRQRVMSTQLWLEETTWPDLSDAALLETLEEWLAPWLNGISRREHLKQLELDTILNSRLSWEQQQQLERLAPASLVMPSGSRRKLTYQAGEPPVLAVKLQELFGLRQTPTVCQGAVNVMLHLLSPAQRPIQVTQDLAGFWERTYAEVKKELKGRYPKHYWPDDPYSAAPTARVRPGKKA</sequence>
<dbReference type="InterPro" id="IPR011545">
    <property type="entry name" value="DEAD/DEAH_box_helicase_dom"/>
</dbReference>
<protein>
    <submittedName>
        <fullName evidence="7">ATP-dependent helicase HrpB</fullName>
    </submittedName>
</protein>
<evidence type="ECO:0000256" key="2">
    <source>
        <dbReference type="ARBA" id="ARBA00022801"/>
    </source>
</evidence>
<evidence type="ECO:0000259" key="6">
    <source>
        <dbReference type="PROSITE" id="PS51194"/>
    </source>
</evidence>
<dbReference type="GO" id="GO:0016787">
    <property type="term" value="F:hydrolase activity"/>
    <property type="evidence" value="ECO:0007669"/>
    <property type="project" value="UniProtKB-KW"/>
</dbReference>
<accession>A0A2N6CWL6</accession>
<dbReference type="Proteomes" id="UP000235015">
    <property type="component" value="Unassembled WGS sequence"/>
</dbReference>
<keyword evidence="3 7" id="KW-0347">Helicase</keyword>
<dbReference type="Gene3D" id="1.20.120.1080">
    <property type="match status" value="1"/>
</dbReference>
<dbReference type="CDD" id="cd18791">
    <property type="entry name" value="SF2_C_RHA"/>
    <property type="match status" value="1"/>
</dbReference>
<dbReference type="SUPFAM" id="SSF52540">
    <property type="entry name" value="P-loop containing nucleoside triphosphate hydrolases"/>
    <property type="match status" value="1"/>
</dbReference>
<dbReference type="SMART" id="SM00487">
    <property type="entry name" value="DEXDc"/>
    <property type="match status" value="1"/>
</dbReference>
<dbReference type="Pfam" id="PF00270">
    <property type="entry name" value="DEAD"/>
    <property type="match status" value="1"/>
</dbReference>
<dbReference type="FunFam" id="3.40.50.300:FF:002125">
    <property type="entry name" value="ATP-dependent helicase HrpB"/>
    <property type="match status" value="1"/>
</dbReference>
<evidence type="ECO:0000256" key="1">
    <source>
        <dbReference type="ARBA" id="ARBA00022741"/>
    </source>
</evidence>
<dbReference type="PROSITE" id="PS51194">
    <property type="entry name" value="HELICASE_CTER"/>
    <property type="match status" value="1"/>
</dbReference>
<dbReference type="GO" id="GO:0005524">
    <property type="term" value="F:ATP binding"/>
    <property type="evidence" value="ECO:0007669"/>
    <property type="project" value="UniProtKB-KW"/>
</dbReference>
<dbReference type="InterPro" id="IPR027417">
    <property type="entry name" value="P-loop_NTPase"/>
</dbReference>
<dbReference type="SMART" id="SM00847">
    <property type="entry name" value="HA2"/>
    <property type="match status" value="1"/>
</dbReference>
<evidence type="ECO:0000259" key="5">
    <source>
        <dbReference type="PROSITE" id="PS51192"/>
    </source>
</evidence>
<dbReference type="PANTHER" id="PTHR43519:SF1">
    <property type="entry name" value="ATP-DEPENDENT RNA HELICASE HRPB"/>
    <property type="match status" value="1"/>
</dbReference>
<dbReference type="Pfam" id="PF08482">
    <property type="entry name" value="HrpB_C"/>
    <property type="match status" value="1"/>
</dbReference>
<dbReference type="PANTHER" id="PTHR43519">
    <property type="entry name" value="ATP-DEPENDENT RNA HELICASE HRPB"/>
    <property type="match status" value="1"/>
</dbReference>
<comment type="caution">
    <text evidence="7">The sequence shown here is derived from an EMBL/GenBank/DDBJ whole genome shotgun (WGS) entry which is preliminary data.</text>
</comment>
<dbReference type="STRING" id="1111735.GCA_000428045_03865"/>
<keyword evidence="1" id="KW-0547">Nucleotide-binding</keyword>
<evidence type="ECO:0000313" key="8">
    <source>
        <dbReference type="Proteomes" id="UP000235015"/>
    </source>
</evidence>
<dbReference type="RefSeq" id="WP_273438955.1">
    <property type="nucleotide sequence ID" value="NZ_PKUN01000010.1"/>
</dbReference>
<dbReference type="InterPro" id="IPR007502">
    <property type="entry name" value="Helicase-assoc_dom"/>
</dbReference>
<keyword evidence="4" id="KW-0067">ATP-binding</keyword>
<dbReference type="PIRSF" id="PIRSF005496">
    <property type="entry name" value="ATP_hel_hrpB"/>
    <property type="match status" value="1"/>
</dbReference>
<dbReference type="PROSITE" id="PS51192">
    <property type="entry name" value="HELICASE_ATP_BIND_1"/>
    <property type="match status" value="1"/>
</dbReference>
<dbReference type="InterPro" id="IPR010225">
    <property type="entry name" value="HrpB"/>
</dbReference>
<dbReference type="GO" id="GO:0004386">
    <property type="term" value="F:helicase activity"/>
    <property type="evidence" value="ECO:0007669"/>
    <property type="project" value="UniProtKB-KW"/>
</dbReference>
<evidence type="ECO:0000256" key="3">
    <source>
        <dbReference type="ARBA" id="ARBA00022806"/>
    </source>
</evidence>
<dbReference type="Gene3D" id="3.40.50.300">
    <property type="entry name" value="P-loop containing nucleotide triphosphate hydrolases"/>
    <property type="match status" value="2"/>
</dbReference>
<dbReference type="AlphaFoldDB" id="A0A2N6CWL6"/>
<feature type="domain" description="Helicase C-terminal" evidence="6">
    <location>
        <begin position="200"/>
        <end position="368"/>
    </location>
</feature>